<dbReference type="HAMAP" id="MF_00772">
    <property type="entry name" value="OGT"/>
    <property type="match status" value="1"/>
</dbReference>
<evidence type="ECO:0000256" key="7">
    <source>
        <dbReference type="ARBA" id="ARBA00049348"/>
    </source>
</evidence>
<evidence type="ECO:0000256" key="8">
    <source>
        <dbReference type="HAMAP-Rule" id="MF_00772"/>
    </source>
</evidence>
<dbReference type="Gene3D" id="3.30.160.70">
    <property type="entry name" value="Methylated DNA-protein cysteine methyltransferase domain"/>
    <property type="match status" value="1"/>
</dbReference>
<evidence type="ECO:0000256" key="2">
    <source>
        <dbReference type="ARBA" id="ARBA00008711"/>
    </source>
</evidence>
<dbReference type="PANTHER" id="PTHR10815:SF5">
    <property type="entry name" value="METHYLATED-DNA--PROTEIN-CYSTEINE METHYLTRANSFERASE"/>
    <property type="match status" value="1"/>
</dbReference>
<comment type="caution">
    <text evidence="11">The sequence shown here is derived from an EMBL/GenBank/DDBJ whole genome shotgun (WGS) entry which is preliminary data.</text>
</comment>
<evidence type="ECO:0000256" key="3">
    <source>
        <dbReference type="ARBA" id="ARBA00022603"/>
    </source>
</evidence>
<dbReference type="SUPFAM" id="SSF46767">
    <property type="entry name" value="Methylated DNA-protein cysteine methyltransferase, C-terminal domain"/>
    <property type="match status" value="1"/>
</dbReference>
<comment type="subcellular location">
    <subcellularLocation>
        <location evidence="8">Cytoplasm</location>
    </subcellularLocation>
</comment>
<sequence length="170" mass="18653">MPPSTSIQTVLHTPFGDLTLFCEKETLTAIHFGPYRRDRAVRRIQIERGAPPTRAARALIDDLTRYFSGIPTAFSTPLDLSRHTDFQRAVWKAIQAIPYGRTTTYGQLAADLGDRNAARAVGAALGQNPFPILIPCHRALGSDGSLTGFGGGLEWKRALLSLENGQKEMF</sequence>
<dbReference type="NCBIfam" id="TIGR00589">
    <property type="entry name" value="ogt"/>
    <property type="match status" value="1"/>
</dbReference>
<dbReference type="EMBL" id="MFKF01000378">
    <property type="protein sequence ID" value="OGG45367.1"/>
    <property type="molecule type" value="Genomic_DNA"/>
</dbReference>
<comment type="catalytic activity">
    <reaction evidence="1 8">
        <text>a 4-O-methyl-thymidine in DNA + L-cysteinyl-[protein] = a thymidine in DNA + S-methyl-L-cysteinyl-[protein]</text>
        <dbReference type="Rhea" id="RHEA:53428"/>
        <dbReference type="Rhea" id="RHEA-COMP:10131"/>
        <dbReference type="Rhea" id="RHEA-COMP:10132"/>
        <dbReference type="Rhea" id="RHEA-COMP:13555"/>
        <dbReference type="Rhea" id="RHEA-COMP:13556"/>
        <dbReference type="ChEBI" id="CHEBI:29950"/>
        <dbReference type="ChEBI" id="CHEBI:82612"/>
        <dbReference type="ChEBI" id="CHEBI:137386"/>
        <dbReference type="ChEBI" id="CHEBI:137387"/>
        <dbReference type="EC" id="2.1.1.63"/>
    </reaction>
</comment>
<protein>
    <recommendedName>
        <fullName evidence="8">Methylated-DNA--protein-cysteine methyltransferase</fullName>
        <ecNumber evidence="8">2.1.1.63</ecNumber>
    </recommendedName>
    <alternativeName>
        <fullName evidence="8">6-O-methylguanine-DNA methyltransferase</fullName>
        <shortName evidence="8">MGMT</shortName>
    </alternativeName>
    <alternativeName>
        <fullName evidence="8">O-6-methylguanine-DNA-alkyltransferase</fullName>
    </alternativeName>
</protein>
<gene>
    <name evidence="11" type="ORF">A3F84_27050</name>
</gene>
<dbReference type="InterPro" id="IPR008332">
    <property type="entry name" value="MethylG_MeTrfase_N"/>
</dbReference>
<dbReference type="EC" id="2.1.1.63" evidence="8"/>
<evidence type="ECO:0000256" key="5">
    <source>
        <dbReference type="ARBA" id="ARBA00022763"/>
    </source>
</evidence>
<evidence type="ECO:0000259" key="10">
    <source>
        <dbReference type="Pfam" id="PF02870"/>
    </source>
</evidence>
<evidence type="ECO:0000256" key="1">
    <source>
        <dbReference type="ARBA" id="ARBA00001286"/>
    </source>
</evidence>
<dbReference type="InterPro" id="IPR023546">
    <property type="entry name" value="MGMT"/>
</dbReference>
<dbReference type="GO" id="GO:0003908">
    <property type="term" value="F:methylated-DNA-[protein]-cysteine S-methyltransferase activity"/>
    <property type="evidence" value="ECO:0007669"/>
    <property type="project" value="UniProtKB-UniRule"/>
</dbReference>
<keyword evidence="6 8" id="KW-0234">DNA repair</keyword>
<proteinExistence type="inferred from homology"/>
<dbReference type="Pfam" id="PF01035">
    <property type="entry name" value="DNA_binding_1"/>
    <property type="match status" value="1"/>
</dbReference>
<organism evidence="11 12">
    <name type="scientific">Handelsmanbacteria sp. (strain RIFCSPLOWO2_12_FULL_64_10)</name>
    <dbReference type="NCBI Taxonomy" id="1817868"/>
    <lineage>
        <taxon>Bacteria</taxon>
        <taxon>Candidatus Handelsmaniibacteriota</taxon>
    </lineage>
</organism>
<feature type="domain" description="Methylguanine DNA methyltransferase ribonuclease-like" evidence="10">
    <location>
        <begin position="9"/>
        <end position="80"/>
    </location>
</feature>
<comment type="catalytic activity">
    <reaction evidence="7 8">
        <text>a 6-O-methyl-2'-deoxyguanosine in DNA + L-cysteinyl-[protein] = S-methyl-L-cysteinyl-[protein] + a 2'-deoxyguanosine in DNA</text>
        <dbReference type="Rhea" id="RHEA:24000"/>
        <dbReference type="Rhea" id="RHEA-COMP:10131"/>
        <dbReference type="Rhea" id="RHEA-COMP:10132"/>
        <dbReference type="Rhea" id="RHEA-COMP:11367"/>
        <dbReference type="Rhea" id="RHEA-COMP:11368"/>
        <dbReference type="ChEBI" id="CHEBI:29950"/>
        <dbReference type="ChEBI" id="CHEBI:82612"/>
        <dbReference type="ChEBI" id="CHEBI:85445"/>
        <dbReference type="ChEBI" id="CHEBI:85448"/>
        <dbReference type="EC" id="2.1.1.63"/>
    </reaction>
</comment>
<reference evidence="11 12" key="1">
    <citation type="journal article" date="2016" name="Nat. Commun.">
        <title>Thousands of microbial genomes shed light on interconnected biogeochemical processes in an aquifer system.</title>
        <authorList>
            <person name="Anantharaman K."/>
            <person name="Brown C.T."/>
            <person name="Hug L.A."/>
            <person name="Sharon I."/>
            <person name="Castelle C.J."/>
            <person name="Probst A.J."/>
            <person name="Thomas B.C."/>
            <person name="Singh A."/>
            <person name="Wilkins M.J."/>
            <person name="Karaoz U."/>
            <person name="Brodie E.L."/>
            <person name="Williams K.H."/>
            <person name="Hubbard S.S."/>
            <person name="Banfield J.F."/>
        </authorList>
    </citation>
    <scope>NUCLEOTIDE SEQUENCE [LARGE SCALE GENOMIC DNA]</scope>
    <source>
        <strain evidence="12">RIFCSPLOWO2_12_FULL_64_10</strain>
    </source>
</reference>
<keyword evidence="3 8" id="KW-0489">Methyltransferase</keyword>
<evidence type="ECO:0000313" key="11">
    <source>
        <dbReference type="EMBL" id="OGG45367.1"/>
    </source>
</evidence>
<dbReference type="GO" id="GO:0032259">
    <property type="term" value="P:methylation"/>
    <property type="evidence" value="ECO:0007669"/>
    <property type="project" value="UniProtKB-KW"/>
</dbReference>
<dbReference type="Pfam" id="PF02870">
    <property type="entry name" value="Methyltransf_1N"/>
    <property type="match status" value="1"/>
</dbReference>
<dbReference type="GO" id="GO:0006307">
    <property type="term" value="P:DNA alkylation repair"/>
    <property type="evidence" value="ECO:0007669"/>
    <property type="project" value="UniProtKB-UniRule"/>
</dbReference>
<feature type="domain" description="Methylated-DNA-[protein]-cysteine S-methyltransferase DNA binding" evidence="9">
    <location>
        <begin position="85"/>
        <end position="164"/>
    </location>
</feature>
<dbReference type="SUPFAM" id="SSF53155">
    <property type="entry name" value="Methylated DNA-protein cysteine methyltransferase domain"/>
    <property type="match status" value="1"/>
</dbReference>
<dbReference type="InterPro" id="IPR036388">
    <property type="entry name" value="WH-like_DNA-bd_sf"/>
</dbReference>
<dbReference type="AlphaFoldDB" id="A0A1F6C8V9"/>
<keyword evidence="8" id="KW-0963">Cytoplasm</keyword>
<dbReference type="FunFam" id="1.10.10.10:FF:000214">
    <property type="entry name" value="Methylated-DNA--protein-cysteine methyltransferase"/>
    <property type="match status" value="1"/>
</dbReference>
<comment type="function">
    <text evidence="8">Involved in the cellular defense against the biological effects of O6-methylguanine (O6-MeG) and O4-methylthymine (O4-MeT) in DNA. Repairs the methylated nucleobase in DNA by stoichiometrically transferring the methyl group to a cysteine residue in the enzyme. This is a suicide reaction: the enzyme is irreversibly inactivated.</text>
</comment>
<evidence type="ECO:0000256" key="6">
    <source>
        <dbReference type="ARBA" id="ARBA00023204"/>
    </source>
</evidence>
<dbReference type="InterPro" id="IPR014048">
    <property type="entry name" value="MethylDNA_cys_MeTrfase_DNA-bd"/>
</dbReference>
<dbReference type="Proteomes" id="UP000178606">
    <property type="component" value="Unassembled WGS sequence"/>
</dbReference>
<evidence type="ECO:0000256" key="4">
    <source>
        <dbReference type="ARBA" id="ARBA00022679"/>
    </source>
</evidence>
<keyword evidence="4 8" id="KW-0808">Transferase</keyword>
<evidence type="ECO:0000259" key="9">
    <source>
        <dbReference type="Pfam" id="PF01035"/>
    </source>
</evidence>
<dbReference type="GO" id="GO:0005737">
    <property type="term" value="C:cytoplasm"/>
    <property type="evidence" value="ECO:0007669"/>
    <property type="project" value="UniProtKB-SubCell"/>
</dbReference>
<dbReference type="CDD" id="cd06445">
    <property type="entry name" value="ATase"/>
    <property type="match status" value="1"/>
</dbReference>
<feature type="active site" description="Nucleophile; methyl group acceptor" evidence="8">
    <location>
        <position position="136"/>
    </location>
</feature>
<dbReference type="InterPro" id="IPR036217">
    <property type="entry name" value="MethylDNA_cys_MeTrfase_DNAb"/>
</dbReference>
<dbReference type="Gene3D" id="1.10.10.10">
    <property type="entry name" value="Winged helix-like DNA-binding domain superfamily/Winged helix DNA-binding domain"/>
    <property type="match status" value="1"/>
</dbReference>
<comment type="miscellaneous">
    <text evidence="8">This enzyme catalyzes only one turnover and therefore is not strictly catalytic. According to one definition, an enzyme is a biocatalyst that acts repeatedly and over many reaction cycles.</text>
</comment>
<comment type="similarity">
    <text evidence="2 8">Belongs to the MGMT family.</text>
</comment>
<dbReference type="InterPro" id="IPR036631">
    <property type="entry name" value="MGMT_N_sf"/>
</dbReference>
<evidence type="ECO:0000313" key="12">
    <source>
        <dbReference type="Proteomes" id="UP000178606"/>
    </source>
</evidence>
<accession>A0A1F6C8V9</accession>
<name>A0A1F6C8V9_HANXR</name>
<keyword evidence="5 8" id="KW-0227">DNA damage</keyword>
<dbReference type="PANTHER" id="PTHR10815">
    <property type="entry name" value="METHYLATED-DNA--PROTEIN-CYSTEINE METHYLTRANSFERASE"/>
    <property type="match status" value="1"/>
</dbReference>